<evidence type="ECO:0000256" key="1">
    <source>
        <dbReference type="ARBA" id="ARBA00004651"/>
    </source>
</evidence>
<feature type="transmembrane region" description="Helical" evidence="8">
    <location>
        <begin position="183"/>
        <end position="202"/>
    </location>
</feature>
<dbReference type="SUPFAM" id="SSF90123">
    <property type="entry name" value="ABC transporter transmembrane region"/>
    <property type="match status" value="1"/>
</dbReference>
<evidence type="ECO:0000256" key="4">
    <source>
        <dbReference type="ARBA" id="ARBA00022840"/>
    </source>
</evidence>
<dbReference type="CDD" id="cd03228">
    <property type="entry name" value="ABCC_MRP_Like"/>
    <property type="match status" value="1"/>
</dbReference>
<dbReference type="PANTHER" id="PTHR24221:SF590">
    <property type="entry name" value="COMPONENT LINKED WITH THE ASSEMBLY OF CYTOCHROME' TRANSPORT TRANSMEMBRANE ATP-BINDING PROTEIN ABC TRANSPORTER CYDD-RELATED"/>
    <property type="match status" value="1"/>
</dbReference>
<evidence type="ECO:0000313" key="11">
    <source>
        <dbReference type="EMBL" id="NKY20503.1"/>
    </source>
</evidence>
<dbReference type="InterPro" id="IPR036640">
    <property type="entry name" value="ABC1_TM_sf"/>
</dbReference>
<dbReference type="InterPro" id="IPR039421">
    <property type="entry name" value="Type_1_exporter"/>
</dbReference>
<dbReference type="PROSITE" id="PS50929">
    <property type="entry name" value="ABC_TM1F"/>
    <property type="match status" value="1"/>
</dbReference>
<dbReference type="GO" id="GO:0016887">
    <property type="term" value="F:ATP hydrolysis activity"/>
    <property type="evidence" value="ECO:0007669"/>
    <property type="project" value="InterPro"/>
</dbReference>
<dbReference type="SUPFAM" id="SSF52540">
    <property type="entry name" value="P-loop containing nucleoside triphosphate hydrolases"/>
    <property type="match status" value="1"/>
</dbReference>
<feature type="compositionally biased region" description="Low complexity" evidence="7">
    <location>
        <begin position="1"/>
        <end position="11"/>
    </location>
</feature>
<dbReference type="PROSITE" id="PS00211">
    <property type="entry name" value="ABC_TRANSPORTER_1"/>
    <property type="match status" value="1"/>
</dbReference>
<comment type="subcellular location">
    <subcellularLocation>
        <location evidence="1">Cell membrane</location>
        <topology evidence="1">Multi-pass membrane protein</topology>
    </subcellularLocation>
</comment>
<dbReference type="InterPro" id="IPR014216">
    <property type="entry name" value="ABC_transptr_CydD"/>
</dbReference>
<gene>
    <name evidence="11" type="primary">cydD</name>
    <name evidence="11" type="ORF">HF999_19295</name>
</gene>
<reference evidence="11 12" key="1">
    <citation type="submission" date="2020-04" db="EMBL/GenBank/DDBJ databases">
        <title>MicrobeNet Type strains.</title>
        <authorList>
            <person name="Nicholson A.C."/>
        </authorList>
    </citation>
    <scope>NUCLEOTIDE SEQUENCE [LARGE SCALE GENOMIC DNA]</scope>
    <source>
        <strain evidence="11 12">DSM 44113</strain>
    </source>
</reference>
<evidence type="ECO:0000313" key="12">
    <source>
        <dbReference type="Proteomes" id="UP000582646"/>
    </source>
</evidence>
<dbReference type="Proteomes" id="UP000582646">
    <property type="component" value="Unassembled WGS sequence"/>
</dbReference>
<keyword evidence="2 8" id="KW-0812">Transmembrane</keyword>
<evidence type="ECO:0000256" key="8">
    <source>
        <dbReference type="SAM" id="Phobius"/>
    </source>
</evidence>
<dbReference type="InterPro" id="IPR003593">
    <property type="entry name" value="AAA+_ATPase"/>
</dbReference>
<dbReference type="RefSeq" id="WP_168547437.1">
    <property type="nucleotide sequence ID" value="NZ_BAAAKS010000043.1"/>
</dbReference>
<evidence type="ECO:0000256" key="5">
    <source>
        <dbReference type="ARBA" id="ARBA00022989"/>
    </source>
</evidence>
<feature type="domain" description="ABC transmembrane type-1" evidence="10">
    <location>
        <begin position="48"/>
        <end position="324"/>
    </location>
</feature>
<name>A0A846X5X8_9ACTN</name>
<comment type="caution">
    <text evidence="11">The sequence shown here is derived from an EMBL/GenBank/DDBJ whole genome shotgun (WGS) entry which is preliminary data.</text>
</comment>
<keyword evidence="5 8" id="KW-1133">Transmembrane helix</keyword>
<feature type="transmembrane region" description="Helical" evidence="8">
    <location>
        <begin position="261"/>
        <end position="282"/>
    </location>
</feature>
<dbReference type="InterPro" id="IPR017871">
    <property type="entry name" value="ABC_transporter-like_CS"/>
</dbReference>
<dbReference type="EMBL" id="JAAXOQ010000034">
    <property type="protein sequence ID" value="NKY20503.1"/>
    <property type="molecule type" value="Genomic_DNA"/>
</dbReference>
<dbReference type="InterPro" id="IPR027417">
    <property type="entry name" value="P-loop_NTPase"/>
</dbReference>
<evidence type="ECO:0000256" key="3">
    <source>
        <dbReference type="ARBA" id="ARBA00022741"/>
    </source>
</evidence>
<accession>A0A846X5X8</accession>
<dbReference type="Gene3D" id="3.40.50.300">
    <property type="entry name" value="P-loop containing nucleotide triphosphate hydrolases"/>
    <property type="match status" value="1"/>
</dbReference>
<dbReference type="NCBIfam" id="TIGR02857">
    <property type="entry name" value="CydD"/>
    <property type="match status" value="1"/>
</dbReference>
<dbReference type="PROSITE" id="PS50893">
    <property type="entry name" value="ABC_TRANSPORTER_2"/>
    <property type="match status" value="1"/>
</dbReference>
<dbReference type="GO" id="GO:0005524">
    <property type="term" value="F:ATP binding"/>
    <property type="evidence" value="ECO:0007669"/>
    <property type="project" value="UniProtKB-KW"/>
</dbReference>
<dbReference type="InterPro" id="IPR011527">
    <property type="entry name" value="ABC1_TM_dom"/>
</dbReference>
<dbReference type="AlphaFoldDB" id="A0A846X5X8"/>
<sequence>MSCSASGSPWPRSRRRSGSARVPDAARRTGPIDPRLLRYARSSRGLMAVVIACGVVETAAIIALAYGAAIVLSRLVTGPQDLPGPIALVAGAVAVRVAVTLGRSRIERRAADRVVSELRSAALGAIGPGRPAVDREELRVALTRGLDDLPPYLTGYVPALALSVIATPALVIAMFFADPISGAIALGTLPLLPIFMVLIGLLTRDRTRRRLAAMARLSARLLDLVAGLPTLRALGRQRGPERTVRELGERNAAETMSALRIAFLSSMALELLATLCVALVAVGIGLRLVFGEMSLFAGVFALILAPEVYQPLRRVGASFHAAEQGVEATSRVFALLDAPEPAPSQGSPRPGVLLARGVSVVGRDGAAPSGFDGAFRPGRITVLTGPNGSGKSTLLTVLAGLTAPDAGTVTVDGAPLAGGPDWWAHVAWCPQHPYLEPGTLAHNFTLLGAPAPETVPEVVAATGLDEVVAEAGWDRAVGVGGAGLSAGQRQRLALARTLALGRSVLLFDEPTAHLDEALSARVLAELRARADSGAVVVVAGHDAQVLAAADEVLEVARA</sequence>
<evidence type="ECO:0000256" key="6">
    <source>
        <dbReference type="ARBA" id="ARBA00023136"/>
    </source>
</evidence>
<keyword evidence="3" id="KW-0547">Nucleotide-binding</keyword>
<dbReference type="GO" id="GO:0140359">
    <property type="term" value="F:ABC-type transporter activity"/>
    <property type="evidence" value="ECO:0007669"/>
    <property type="project" value="InterPro"/>
</dbReference>
<dbReference type="Gene3D" id="1.20.1560.10">
    <property type="entry name" value="ABC transporter type 1, transmembrane domain"/>
    <property type="match status" value="1"/>
</dbReference>
<feature type="domain" description="ABC transporter" evidence="9">
    <location>
        <begin position="353"/>
        <end position="558"/>
    </location>
</feature>
<feature type="transmembrane region" description="Helical" evidence="8">
    <location>
        <begin position="82"/>
        <end position="99"/>
    </location>
</feature>
<evidence type="ECO:0000259" key="10">
    <source>
        <dbReference type="PROSITE" id="PS50929"/>
    </source>
</evidence>
<organism evidence="11 12">
    <name type="scientific">Tsukamurella spumae</name>
    <dbReference type="NCBI Taxonomy" id="44753"/>
    <lineage>
        <taxon>Bacteria</taxon>
        <taxon>Bacillati</taxon>
        <taxon>Actinomycetota</taxon>
        <taxon>Actinomycetes</taxon>
        <taxon>Mycobacteriales</taxon>
        <taxon>Tsukamurellaceae</taxon>
        <taxon>Tsukamurella</taxon>
    </lineage>
</organism>
<feature type="transmembrane region" description="Helical" evidence="8">
    <location>
        <begin position="45"/>
        <end position="70"/>
    </location>
</feature>
<dbReference type="Pfam" id="PF00664">
    <property type="entry name" value="ABC_membrane"/>
    <property type="match status" value="1"/>
</dbReference>
<keyword evidence="6 8" id="KW-0472">Membrane</keyword>
<dbReference type="PANTHER" id="PTHR24221">
    <property type="entry name" value="ATP-BINDING CASSETTE SUB-FAMILY B"/>
    <property type="match status" value="1"/>
</dbReference>
<feature type="transmembrane region" description="Helical" evidence="8">
    <location>
        <begin position="153"/>
        <end position="177"/>
    </location>
</feature>
<dbReference type="SMART" id="SM00382">
    <property type="entry name" value="AAA"/>
    <property type="match status" value="1"/>
</dbReference>
<feature type="region of interest" description="Disordered" evidence="7">
    <location>
        <begin position="1"/>
        <end position="27"/>
    </location>
</feature>
<proteinExistence type="predicted"/>
<dbReference type="GO" id="GO:0005886">
    <property type="term" value="C:plasma membrane"/>
    <property type="evidence" value="ECO:0007669"/>
    <property type="project" value="UniProtKB-SubCell"/>
</dbReference>
<dbReference type="InterPro" id="IPR003439">
    <property type="entry name" value="ABC_transporter-like_ATP-bd"/>
</dbReference>
<keyword evidence="12" id="KW-1185">Reference proteome</keyword>
<keyword evidence="4" id="KW-0067">ATP-binding</keyword>
<dbReference type="GO" id="GO:0042883">
    <property type="term" value="P:cysteine transport"/>
    <property type="evidence" value="ECO:0007669"/>
    <property type="project" value="InterPro"/>
</dbReference>
<evidence type="ECO:0000256" key="2">
    <source>
        <dbReference type="ARBA" id="ARBA00022692"/>
    </source>
</evidence>
<dbReference type="CDD" id="cd18584">
    <property type="entry name" value="ABC_6TM_AarD_CydD"/>
    <property type="match status" value="1"/>
</dbReference>
<evidence type="ECO:0000256" key="7">
    <source>
        <dbReference type="SAM" id="MobiDB-lite"/>
    </source>
</evidence>
<dbReference type="Pfam" id="PF00005">
    <property type="entry name" value="ABC_tran"/>
    <property type="match status" value="1"/>
</dbReference>
<evidence type="ECO:0000259" key="9">
    <source>
        <dbReference type="PROSITE" id="PS50893"/>
    </source>
</evidence>
<protein>
    <submittedName>
        <fullName evidence="11">Thiol reductant ABC exporter subunit CydD</fullName>
    </submittedName>
</protein>